<dbReference type="PANTHER" id="PTHR30055">
    <property type="entry name" value="HTH-TYPE TRANSCRIPTIONAL REGULATOR RUTR"/>
    <property type="match status" value="1"/>
</dbReference>
<dbReference type="InterPro" id="IPR050109">
    <property type="entry name" value="HTH-type_TetR-like_transc_reg"/>
</dbReference>
<evidence type="ECO:0000256" key="1">
    <source>
        <dbReference type="ARBA" id="ARBA00023125"/>
    </source>
</evidence>
<dbReference type="InterPro" id="IPR009057">
    <property type="entry name" value="Homeodomain-like_sf"/>
</dbReference>
<dbReference type="InterPro" id="IPR023772">
    <property type="entry name" value="DNA-bd_HTH_TetR-type_CS"/>
</dbReference>
<comment type="caution">
    <text evidence="4">The sequence shown here is derived from an EMBL/GenBank/DDBJ whole genome shotgun (WGS) entry which is preliminary data.</text>
</comment>
<dbReference type="EMBL" id="JBAFSM010000037">
    <property type="protein sequence ID" value="MEG3438924.1"/>
    <property type="molecule type" value="Genomic_DNA"/>
</dbReference>
<dbReference type="AlphaFoldDB" id="A0AAW9QZV8"/>
<dbReference type="InterPro" id="IPR001647">
    <property type="entry name" value="HTH_TetR"/>
</dbReference>
<feature type="domain" description="HTH tetR-type" evidence="3">
    <location>
        <begin position="8"/>
        <end position="68"/>
    </location>
</feature>
<gene>
    <name evidence="4" type="ORF">V0288_17485</name>
</gene>
<dbReference type="PROSITE" id="PS50977">
    <property type="entry name" value="HTH_TETR_2"/>
    <property type="match status" value="1"/>
</dbReference>
<evidence type="ECO:0000259" key="3">
    <source>
        <dbReference type="PROSITE" id="PS50977"/>
    </source>
</evidence>
<dbReference type="GO" id="GO:0000976">
    <property type="term" value="F:transcription cis-regulatory region binding"/>
    <property type="evidence" value="ECO:0007669"/>
    <property type="project" value="TreeGrafter"/>
</dbReference>
<dbReference type="SUPFAM" id="SSF46689">
    <property type="entry name" value="Homeodomain-like"/>
    <property type="match status" value="1"/>
</dbReference>
<dbReference type="PRINTS" id="PR00455">
    <property type="entry name" value="HTHTETR"/>
</dbReference>
<feature type="DNA-binding region" description="H-T-H motif" evidence="2">
    <location>
        <begin position="31"/>
        <end position="50"/>
    </location>
</feature>
<organism evidence="4 5">
    <name type="scientific">Pannus brasiliensis CCIBt3594</name>
    <dbReference type="NCBI Taxonomy" id="1427578"/>
    <lineage>
        <taxon>Bacteria</taxon>
        <taxon>Bacillati</taxon>
        <taxon>Cyanobacteriota</taxon>
        <taxon>Cyanophyceae</taxon>
        <taxon>Oscillatoriophycideae</taxon>
        <taxon>Chroococcales</taxon>
        <taxon>Microcystaceae</taxon>
        <taxon>Pannus</taxon>
    </lineage>
</organism>
<evidence type="ECO:0000256" key="2">
    <source>
        <dbReference type="PROSITE-ProRule" id="PRU00335"/>
    </source>
</evidence>
<keyword evidence="1 2" id="KW-0238">DNA-binding</keyword>
<protein>
    <submittedName>
        <fullName evidence="4">TetR/AcrR family transcriptional regulator</fullName>
    </submittedName>
</protein>
<dbReference type="Proteomes" id="UP001328733">
    <property type="component" value="Unassembled WGS sequence"/>
</dbReference>
<dbReference type="Pfam" id="PF00440">
    <property type="entry name" value="TetR_N"/>
    <property type="match status" value="1"/>
</dbReference>
<dbReference type="Gene3D" id="1.10.357.10">
    <property type="entry name" value="Tetracycline Repressor, domain 2"/>
    <property type="match status" value="1"/>
</dbReference>
<dbReference type="PROSITE" id="PS01081">
    <property type="entry name" value="HTH_TETR_1"/>
    <property type="match status" value="1"/>
</dbReference>
<proteinExistence type="predicted"/>
<evidence type="ECO:0000313" key="5">
    <source>
        <dbReference type="Proteomes" id="UP001328733"/>
    </source>
</evidence>
<name>A0AAW9QZV8_9CHRO</name>
<accession>A0AAW9QZV8</accession>
<evidence type="ECO:0000313" key="4">
    <source>
        <dbReference type="EMBL" id="MEG3438924.1"/>
    </source>
</evidence>
<reference evidence="4 5" key="1">
    <citation type="submission" date="2024-01" db="EMBL/GenBank/DDBJ databases">
        <title>Genomic insights into the taxonomy and metabolism of the cyanobacterium Pannus brasiliensis CCIBt3594.</title>
        <authorList>
            <person name="Machado M."/>
            <person name="Botero N.B."/>
            <person name="Andreote A.P.D."/>
            <person name="Feitosa A.M.T."/>
            <person name="Popin R."/>
            <person name="Sivonen K."/>
            <person name="Fiore M.F."/>
        </authorList>
    </citation>
    <scope>NUCLEOTIDE SEQUENCE [LARGE SCALE GENOMIC DNA]</scope>
    <source>
        <strain evidence="4 5">CCIBt3594</strain>
    </source>
</reference>
<dbReference type="RefSeq" id="WP_332866409.1">
    <property type="nucleotide sequence ID" value="NZ_JBAFSM010000037.1"/>
</dbReference>
<dbReference type="PANTHER" id="PTHR30055:SF146">
    <property type="entry name" value="HTH-TYPE TRANSCRIPTIONAL DUAL REGULATOR CECR"/>
    <property type="match status" value="1"/>
</dbReference>
<dbReference type="GO" id="GO:0003700">
    <property type="term" value="F:DNA-binding transcription factor activity"/>
    <property type="evidence" value="ECO:0007669"/>
    <property type="project" value="TreeGrafter"/>
</dbReference>
<keyword evidence="5" id="KW-1185">Reference proteome</keyword>
<sequence length="192" mass="22285">MPKIVDVEQYRKELLLKSAELFAEKGYADLTTRELARGLGVSTGTLYHYFPSKEALFEQLVEEMCLQDVLVAKAQIDRGKTLIEKLTILARFMAEREDTCIKQLFLSIDYCQQQGREELRRSRFFERIDRRYQRAVIELLGIQDPEVAWLVVSVINGLLLERLWCNEAISPDSQLELLGKILTPYLETQNQP</sequence>